<evidence type="ECO:0000256" key="6">
    <source>
        <dbReference type="ARBA" id="ARBA00048493"/>
    </source>
</evidence>
<dbReference type="InterPro" id="IPR002618">
    <property type="entry name" value="UDPGP_fam"/>
</dbReference>
<dbReference type="Pfam" id="PF01704">
    <property type="entry name" value="UDPGP"/>
    <property type="match status" value="2"/>
</dbReference>
<evidence type="ECO:0000256" key="2">
    <source>
        <dbReference type="ARBA" id="ARBA00010401"/>
    </source>
</evidence>
<comment type="caution">
    <text evidence="7">The sequence shown here is derived from an EMBL/GenBank/DDBJ whole genome shotgun (WGS) entry which is preliminary data.</text>
</comment>
<evidence type="ECO:0000313" key="7">
    <source>
        <dbReference type="EMBL" id="TPP57227.1"/>
    </source>
</evidence>
<evidence type="ECO:0000256" key="4">
    <source>
        <dbReference type="ARBA" id="ARBA00022679"/>
    </source>
</evidence>
<keyword evidence="4" id="KW-0808">Transferase</keyword>
<dbReference type="CDD" id="cd04193">
    <property type="entry name" value="UDPGlcNAc_PPase"/>
    <property type="match status" value="1"/>
</dbReference>
<dbReference type="OrthoDB" id="532420at2759"/>
<dbReference type="PANTHER" id="PTHR11952:SF2">
    <property type="entry name" value="LD24639P"/>
    <property type="match status" value="1"/>
</dbReference>
<evidence type="ECO:0000313" key="8">
    <source>
        <dbReference type="Proteomes" id="UP000316759"/>
    </source>
</evidence>
<dbReference type="GO" id="GO:0006048">
    <property type="term" value="P:UDP-N-acetylglucosamine biosynthetic process"/>
    <property type="evidence" value="ECO:0007669"/>
    <property type="project" value="TreeGrafter"/>
</dbReference>
<dbReference type="GO" id="GO:0003977">
    <property type="term" value="F:UDP-N-acetylglucosamine diphosphorylase activity"/>
    <property type="evidence" value="ECO:0007669"/>
    <property type="project" value="UniProtKB-EC"/>
</dbReference>
<dbReference type="AlphaFoldDB" id="A0A504YH72"/>
<reference evidence="7 8" key="1">
    <citation type="submission" date="2019-04" db="EMBL/GenBank/DDBJ databases">
        <title>Annotation for the trematode Fasciola gigantica.</title>
        <authorList>
            <person name="Choi Y.-J."/>
        </authorList>
    </citation>
    <scope>NUCLEOTIDE SEQUENCE [LARGE SCALE GENOMIC DNA]</scope>
    <source>
        <strain evidence="7">Uganda_cow_1</strain>
    </source>
</reference>
<dbReference type="PANTHER" id="PTHR11952">
    <property type="entry name" value="UDP- GLUCOSE PYROPHOSPHORYLASE"/>
    <property type="match status" value="1"/>
</dbReference>
<proteinExistence type="inferred from homology"/>
<comment type="similarity">
    <text evidence="2">Belongs to the UDPGP type 1 family.</text>
</comment>
<comment type="catalytic activity">
    <reaction evidence="6">
        <text>N-acetyl-alpha-D-glucosamine 1-phosphate + UTP + H(+) = UDP-N-acetyl-alpha-D-glucosamine + diphosphate</text>
        <dbReference type="Rhea" id="RHEA:13509"/>
        <dbReference type="ChEBI" id="CHEBI:15378"/>
        <dbReference type="ChEBI" id="CHEBI:33019"/>
        <dbReference type="ChEBI" id="CHEBI:46398"/>
        <dbReference type="ChEBI" id="CHEBI:57705"/>
        <dbReference type="ChEBI" id="CHEBI:57776"/>
        <dbReference type="EC" id="2.7.7.23"/>
    </reaction>
</comment>
<dbReference type="EMBL" id="SUNJ01013511">
    <property type="protein sequence ID" value="TPP57227.1"/>
    <property type="molecule type" value="Genomic_DNA"/>
</dbReference>
<evidence type="ECO:0000256" key="3">
    <source>
        <dbReference type="ARBA" id="ARBA00012457"/>
    </source>
</evidence>
<name>A0A504YH72_FASGI</name>
<comment type="pathway">
    <text evidence="1">Nucleotide-sugar biosynthesis; UDP-N-acetyl-alpha-D-glucosamine biosynthesis; UDP-N-acetyl-alpha-D-glucosamine from N-acetyl-alpha-D-glucosamine 1-phosphate: step 1/1.</text>
</comment>
<dbReference type="STRING" id="46835.A0A504YH72"/>
<keyword evidence="8" id="KW-1185">Reference proteome</keyword>
<organism evidence="7 8">
    <name type="scientific">Fasciola gigantica</name>
    <name type="common">Giant liver fluke</name>
    <dbReference type="NCBI Taxonomy" id="46835"/>
    <lineage>
        <taxon>Eukaryota</taxon>
        <taxon>Metazoa</taxon>
        <taxon>Spiralia</taxon>
        <taxon>Lophotrochozoa</taxon>
        <taxon>Platyhelminthes</taxon>
        <taxon>Trematoda</taxon>
        <taxon>Digenea</taxon>
        <taxon>Plagiorchiida</taxon>
        <taxon>Echinostomata</taxon>
        <taxon>Echinostomatoidea</taxon>
        <taxon>Fasciolidae</taxon>
        <taxon>Fasciola</taxon>
    </lineage>
</organism>
<dbReference type="Proteomes" id="UP000316759">
    <property type="component" value="Unassembled WGS sequence"/>
</dbReference>
<dbReference type="EC" id="2.7.7.23" evidence="3"/>
<keyword evidence="5" id="KW-0548">Nucleotidyltransferase</keyword>
<dbReference type="SUPFAM" id="SSF53448">
    <property type="entry name" value="Nucleotide-diphospho-sugar transferases"/>
    <property type="match status" value="1"/>
</dbReference>
<evidence type="ECO:0000256" key="1">
    <source>
        <dbReference type="ARBA" id="ARBA00005208"/>
    </source>
</evidence>
<evidence type="ECO:0000256" key="5">
    <source>
        <dbReference type="ARBA" id="ARBA00022695"/>
    </source>
</evidence>
<protein>
    <recommendedName>
        <fullName evidence="3">UDP-N-acetylglucosamine diphosphorylase</fullName>
        <ecNumber evidence="3">2.7.7.23</ecNumber>
    </recommendedName>
</protein>
<accession>A0A504YH72</accession>
<gene>
    <name evidence="7" type="ORF">FGIG_06238</name>
</gene>
<dbReference type="InterPro" id="IPR039741">
    <property type="entry name" value="UDP-sugar_pyrophosphorylase"/>
</dbReference>
<sequence>MPTELSTYASAVAFGQGHLFTFWDLLTAVERGSLLSDVESIDFDKIAQIFEGSQKQTKNNIEERLLPPEDDICGCQCELRKSNPALLERYYQTALSAVHEGKVAVLLLAGGQGTRLGVNYPKGLYKPGLPSGRSLYQIQAEQIRRVTQLAAQRFGSLPSIPWYIMTSEHTQDTTIAYFQSHNYFGHDPKDIIFFEQFNLPALDFDDGNGGLYKALRERHILGDMKSRGVMYIQTYCVDNILVKLPDLHFIGFCMDRSAECGAQVVQKVNPEEPIGVLGMVNGRYQHTVGFSNCDLCNLISLYEVVEYSEISPETAALRRSNGVPDQISYSQSDGNDPASCNERLVYSHGNICVHFFTRQFLERVTHPDILNLMKHHVARKRVAHLDLATGQQVTPSEPNGVKFEKFIFDVFPLAERFAIWEVPRKERFSPLKNGPDAKMDCPQTSRADYLSYHAMLARSAGAKLAGENSTFHSVGETNEAETRALLEISPLVTYEGENLDCLAGVELHGVNVLELDDQTGKPSLRLVDQKRGEL</sequence>
<dbReference type="InterPro" id="IPR029044">
    <property type="entry name" value="Nucleotide-diphossugar_trans"/>
</dbReference>
<dbReference type="Gene3D" id="3.90.550.10">
    <property type="entry name" value="Spore Coat Polysaccharide Biosynthesis Protein SpsA, Chain A"/>
    <property type="match status" value="1"/>
</dbReference>